<comment type="caution">
    <text evidence="3">The sequence shown here is derived from an EMBL/GenBank/DDBJ whole genome shotgun (WGS) entry which is preliminary data.</text>
</comment>
<evidence type="ECO:0000313" key="3">
    <source>
        <dbReference type="EMBL" id="TCW77208.1"/>
    </source>
</evidence>
<keyword evidence="1" id="KW-1133">Transmembrane helix</keyword>
<dbReference type="EMBL" id="WJVL01000006">
    <property type="protein sequence ID" value="MRJ96404.1"/>
    <property type="molecule type" value="Genomic_DNA"/>
</dbReference>
<accession>A0A483EL08</accession>
<keyword evidence="1" id="KW-0472">Membrane</keyword>
<evidence type="ECO:0000313" key="4">
    <source>
        <dbReference type="Proteomes" id="UP000441029"/>
    </source>
</evidence>
<dbReference type="Proteomes" id="UP000441029">
    <property type="component" value="Unassembled WGS sequence"/>
</dbReference>
<reference evidence="2 4" key="2">
    <citation type="submission" date="2019-11" db="EMBL/GenBank/DDBJ databases">
        <title>Molecular typing, antibiotic resistance determination and virulence profiling for 36 multidrug-resistant clinical Klebsiella pneumoniae isolates using second- and third-generation sequencing.</title>
        <authorList>
            <person name="Shelenkov A."/>
            <person name="Mikhaylova Y."/>
            <person name="Yanushevich Y."/>
            <person name="Samoilov A."/>
            <person name="Petrova L."/>
            <person name="Fomina V."/>
            <person name="Gusarov V."/>
            <person name="Zamyatin M."/>
            <person name="Shagin D."/>
        </authorList>
    </citation>
    <scope>NUCLEOTIDE SEQUENCE [LARGE SCALE GENOMIC DNA]</scope>
    <source>
        <strain evidence="2 4">CriePir226</strain>
    </source>
</reference>
<evidence type="ECO:0000256" key="1">
    <source>
        <dbReference type="SAM" id="Phobius"/>
    </source>
</evidence>
<gene>
    <name evidence="3" type="ORF">ETE95_06285</name>
    <name evidence="2" type="ORF">GJJ01_10590</name>
</gene>
<dbReference type="EMBL" id="SDBX01000004">
    <property type="protein sequence ID" value="TCW77208.1"/>
    <property type="molecule type" value="Genomic_DNA"/>
</dbReference>
<dbReference type="RefSeq" id="WP_125049999.1">
    <property type="nucleotide sequence ID" value="NZ_BFEF01000106.1"/>
</dbReference>
<dbReference type="PROSITE" id="PS51257">
    <property type="entry name" value="PROKAR_LIPOPROTEIN"/>
    <property type="match status" value="1"/>
</dbReference>
<keyword evidence="1" id="KW-0812">Transmembrane</keyword>
<evidence type="ECO:0000313" key="2">
    <source>
        <dbReference type="EMBL" id="MRJ96404.1"/>
    </source>
</evidence>
<name>A0A483EL08_KLEPN</name>
<proteinExistence type="predicted"/>
<feature type="transmembrane region" description="Helical" evidence="1">
    <location>
        <begin position="54"/>
        <end position="74"/>
    </location>
</feature>
<protein>
    <submittedName>
        <fullName evidence="3">Uncharacterized protein</fullName>
    </submittedName>
</protein>
<reference evidence="3" key="1">
    <citation type="submission" date="2019-01" db="EMBL/GenBank/DDBJ databases">
        <authorList>
            <person name="Lista F."/>
            <person name="Anselmo A."/>
        </authorList>
    </citation>
    <scope>NUCLEOTIDE SEQUENCE</scope>
    <source>
        <strain evidence="3">25S</strain>
    </source>
</reference>
<sequence length="79" mass="8781">MNNQKYICIAASVIVACMFVIVPSDKMVSGQSLDFTYKFIWNLGVPDGDIFPYVPNVGFLIAQIIGVLAIVWLLSKVKR</sequence>
<dbReference type="AlphaFoldDB" id="A0A483EL08"/>
<organism evidence="3">
    <name type="scientific">Klebsiella pneumoniae</name>
    <dbReference type="NCBI Taxonomy" id="573"/>
    <lineage>
        <taxon>Bacteria</taxon>
        <taxon>Pseudomonadati</taxon>
        <taxon>Pseudomonadota</taxon>
        <taxon>Gammaproteobacteria</taxon>
        <taxon>Enterobacterales</taxon>
        <taxon>Enterobacteriaceae</taxon>
        <taxon>Klebsiella/Raoultella group</taxon>
        <taxon>Klebsiella</taxon>
        <taxon>Klebsiella pneumoniae complex</taxon>
    </lineage>
</organism>